<gene>
    <name evidence="2" type="ORF">XB16_0179</name>
</gene>
<feature type="transmembrane region" description="Helical" evidence="1">
    <location>
        <begin position="30"/>
        <end position="53"/>
    </location>
</feature>
<evidence type="ECO:0000256" key="1">
    <source>
        <dbReference type="SAM" id="Phobius"/>
    </source>
</evidence>
<organism evidence="2 3">
    <name type="scientific">Leptospira santarosai</name>
    <dbReference type="NCBI Taxonomy" id="28183"/>
    <lineage>
        <taxon>Bacteria</taxon>
        <taxon>Pseudomonadati</taxon>
        <taxon>Spirochaetota</taxon>
        <taxon>Spirochaetia</taxon>
        <taxon>Leptospirales</taxon>
        <taxon>Leptospiraceae</taxon>
        <taxon>Leptospira</taxon>
    </lineage>
</organism>
<keyword evidence="1" id="KW-1133">Transmembrane helix</keyword>
<keyword evidence="1" id="KW-0812">Transmembrane</keyword>
<sequence length="94" mass="10993">MGAMGFGLYYLVFPISKSLFPHPDSLSGDWVWPTAIYVGLLWPFGFIFGAIIVHFLEGKGRPNKILYFLYIPILWLWAVILWLHFVDYMPRINK</sequence>
<protein>
    <submittedName>
        <fullName evidence="2">Uncharacterized protein</fullName>
    </submittedName>
</protein>
<feature type="transmembrane region" description="Helical" evidence="1">
    <location>
        <begin position="65"/>
        <end position="85"/>
    </location>
</feature>
<name>A0A2P1QNQ1_9LEPT</name>
<proteinExistence type="predicted"/>
<reference evidence="2 3" key="1">
    <citation type="journal article" date="2015" name="Genome Announc.">
        <title>Draft Genome Sequences of Leptospira santarosai Strains U160, U164, and U233, Isolated from Asymptomatic Cattle.</title>
        <authorList>
            <person name="Kremer F.S."/>
            <person name="Eslabao M.R."/>
            <person name="Provisor M."/>
            <person name="Woloski R.D."/>
            <person name="Ramires O.V."/>
            <person name="Moreno L.Z."/>
            <person name="Moreno A.M."/>
            <person name="Hamond C."/>
            <person name="Lilenbaum W."/>
            <person name="Dellagostin O.A."/>
        </authorList>
    </citation>
    <scope>NUCLEOTIDE SEQUENCE [LARGE SCALE GENOMIC DNA]</scope>
    <source>
        <strain evidence="2 3">U160</strain>
    </source>
</reference>
<evidence type="ECO:0000313" key="3">
    <source>
        <dbReference type="Proteomes" id="UP000033961"/>
    </source>
</evidence>
<keyword evidence="1" id="KW-0472">Membrane</keyword>
<dbReference type="Proteomes" id="UP000033961">
    <property type="component" value="Chromosome I"/>
</dbReference>
<dbReference type="AlphaFoldDB" id="A0A2P1QNQ1"/>
<evidence type="ECO:0000313" key="2">
    <source>
        <dbReference type="EMBL" id="AVQ10532.1"/>
    </source>
</evidence>
<accession>A0A2P1QNQ1</accession>
<dbReference type="EMBL" id="CP027843">
    <property type="protein sequence ID" value="AVQ10532.1"/>
    <property type="molecule type" value="Genomic_DNA"/>
</dbReference>